<comment type="similarity">
    <text evidence="5">Belongs to the complex I subunit 2 family.</text>
</comment>
<keyword evidence="5" id="KW-0830">Ubiquinone</keyword>
<dbReference type="PANTHER" id="PTHR22773">
    <property type="entry name" value="NADH DEHYDROGENASE"/>
    <property type="match status" value="1"/>
</dbReference>
<dbReference type="GO" id="GO:0042773">
    <property type="term" value="P:ATP synthesis coupled electron transport"/>
    <property type="evidence" value="ECO:0007669"/>
    <property type="project" value="InterPro"/>
</dbReference>
<comment type="subcellular location">
    <subcellularLocation>
        <location evidence="5">Cell inner membrane</location>
        <topology evidence="5">Multi-pass membrane protein</topology>
    </subcellularLocation>
    <subcellularLocation>
        <location evidence="1">Endomembrane system</location>
        <topology evidence="1">Multi-pass membrane protein</topology>
    </subcellularLocation>
    <subcellularLocation>
        <location evidence="6">Membrane</location>
        <topology evidence="6">Multi-pass membrane protein</topology>
    </subcellularLocation>
</comment>
<dbReference type="HAMAP" id="MF_00445">
    <property type="entry name" value="NDH1_NuoN_1"/>
    <property type="match status" value="1"/>
</dbReference>
<dbReference type="PRINTS" id="PR01434">
    <property type="entry name" value="NADHDHGNASE5"/>
</dbReference>
<dbReference type="GO" id="GO:0050136">
    <property type="term" value="F:NADH dehydrogenase (quinone) (non-electrogenic) activity"/>
    <property type="evidence" value="ECO:0007669"/>
    <property type="project" value="UniProtKB-UniRule"/>
</dbReference>
<comment type="catalytic activity">
    <reaction evidence="5">
        <text>a quinone + NADH + 5 H(+)(in) = a quinol + NAD(+) + 4 H(+)(out)</text>
        <dbReference type="Rhea" id="RHEA:57888"/>
        <dbReference type="ChEBI" id="CHEBI:15378"/>
        <dbReference type="ChEBI" id="CHEBI:24646"/>
        <dbReference type="ChEBI" id="CHEBI:57540"/>
        <dbReference type="ChEBI" id="CHEBI:57945"/>
        <dbReference type="ChEBI" id="CHEBI:132124"/>
    </reaction>
</comment>
<reference evidence="8 9" key="1">
    <citation type="journal article" date="2011" name="J. Genet. Genomics">
        <title>Unraveling the Acidithiobacillus caldus complete genome and its central metabolisms for carbon assimilation.</title>
        <authorList>
            <person name="You X.Y."/>
            <person name="Guo X."/>
            <person name="Zheng H.J."/>
            <person name="Zhang M.J."/>
            <person name="Liu L.J."/>
            <person name="Zhu Y.Q."/>
            <person name="Zhu B."/>
            <person name="Wang S.Y."/>
            <person name="Zhao G.P."/>
            <person name="Poetsch A."/>
            <person name="Jiang C.Y."/>
            <person name="Liu S.J."/>
        </authorList>
    </citation>
    <scope>NUCLEOTIDE SEQUENCE [LARGE SCALE GENOMIC DNA]</scope>
    <source>
        <strain evidence="8 9">SM-1</strain>
    </source>
</reference>
<keyword evidence="2 5" id="KW-0812">Transmembrane</keyword>
<accession>F9ZSJ3</accession>
<feature type="transmembrane region" description="Helical" evidence="5">
    <location>
        <begin position="331"/>
        <end position="353"/>
    </location>
</feature>
<dbReference type="EC" id="7.1.1.-" evidence="5"/>
<feature type="transmembrane region" description="Helical" evidence="5">
    <location>
        <begin position="409"/>
        <end position="429"/>
    </location>
</feature>
<evidence type="ECO:0000256" key="1">
    <source>
        <dbReference type="ARBA" id="ARBA00004127"/>
    </source>
</evidence>
<evidence type="ECO:0000256" key="3">
    <source>
        <dbReference type="ARBA" id="ARBA00022989"/>
    </source>
</evidence>
<gene>
    <name evidence="5" type="primary">nuoN</name>
    <name evidence="8" type="ordered locus">Atc_2551</name>
</gene>
<keyword evidence="5" id="KW-0813">Transport</keyword>
<comment type="function">
    <text evidence="5">NDH-1 shuttles electrons from NADH, via FMN and iron-sulfur (Fe-S) centers, to quinones in the respiratory chain. The immediate electron acceptor for the enzyme in this species is believed to be ubiquinone. Couples the redox reaction to proton translocation (for every two electrons transferred, four hydrogen ions are translocated across the cytoplasmic membrane), and thus conserves the redox energy in a proton gradient.</text>
</comment>
<keyword evidence="3 5" id="KW-1133">Transmembrane helix</keyword>
<dbReference type="AlphaFoldDB" id="F9ZSJ3"/>
<feature type="transmembrane region" description="Helical" evidence="5">
    <location>
        <begin position="108"/>
        <end position="127"/>
    </location>
</feature>
<keyword evidence="5" id="KW-1278">Translocase</keyword>
<dbReference type="Proteomes" id="UP000006135">
    <property type="component" value="Chromosome"/>
</dbReference>
<dbReference type="KEGG" id="acu:Atc_2551"/>
<feature type="transmembrane region" description="Helical" evidence="5">
    <location>
        <begin position="75"/>
        <end position="96"/>
    </location>
</feature>
<dbReference type="GO" id="GO:0012505">
    <property type="term" value="C:endomembrane system"/>
    <property type="evidence" value="ECO:0007669"/>
    <property type="project" value="UniProtKB-SubCell"/>
</dbReference>
<feature type="transmembrane region" description="Helical" evidence="5">
    <location>
        <begin position="20"/>
        <end position="36"/>
    </location>
</feature>
<dbReference type="Pfam" id="PF00361">
    <property type="entry name" value="Proton_antipo_M"/>
    <property type="match status" value="1"/>
</dbReference>
<feature type="transmembrane region" description="Helical" evidence="5">
    <location>
        <begin position="374"/>
        <end position="397"/>
    </location>
</feature>
<comment type="subunit">
    <text evidence="5">NDH-1 is composed of 14 different subunits. Subunits NuoA, H, J, K, L, M, N constitute the membrane sector of the complex.</text>
</comment>
<sequence>MKELLMPALLHHWTFAIPEIWVLVMACAVLLADLFWGQRSPHLAALLSAVTILGAMLLTLAQWGLNGSAFAGQLLLDPFTLVAELSVELLSLLVLLYSPRYLRERSLYRGEVFVLLLFALLGSMIMISGANLLILYLGLELLALSQYALVALQRDNLRAVEAALKYFILGALASGLLLYGMSLLYGLTGSLDIAHIAGGLVNAGADNFVLTMALVFVVAGIAFKLGAAPFHMWIPDAYQGAPTVMTLFMATAPKVAAFALVLRILAQGNAGAVEIWQQLFVALAVASLLIGNVVAIAQSNLKRMLAYSTVSNIGFLSLGIVAGNANGLASAFYYVLVYALMAAAGFGMILLLSREGFEAEDIADFAGLAQRRPWYALLMLIVMFSMAGVPPTVGFTAKLAVFQALVQAGYVPLAVFAILMAVVGAFYYLRVVKVMYFDPVPQDAPELAPDALTRTVLGLNSVALLLLGILPGALLGLCFQALQGVL</sequence>
<dbReference type="GO" id="GO:0008137">
    <property type="term" value="F:NADH dehydrogenase (ubiquinone) activity"/>
    <property type="evidence" value="ECO:0007669"/>
    <property type="project" value="InterPro"/>
</dbReference>
<proteinExistence type="inferred from homology"/>
<organism evidence="8 9">
    <name type="scientific">Acidithiobacillus caldus (strain SM-1)</name>
    <dbReference type="NCBI Taxonomy" id="990288"/>
    <lineage>
        <taxon>Bacteria</taxon>
        <taxon>Pseudomonadati</taxon>
        <taxon>Pseudomonadota</taxon>
        <taxon>Acidithiobacillia</taxon>
        <taxon>Acidithiobacillales</taxon>
        <taxon>Acidithiobacillaceae</taxon>
        <taxon>Acidithiobacillus</taxon>
    </lineage>
</organism>
<feature type="transmembrane region" description="Helical" evidence="5">
    <location>
        <begin position="133"/>
        <end position="152"/>
    </location>
</feature>
<feature type="transmembrane region" description="Helical" evidence="5">
    <location>
        <begin position="304"/>
        <end position="325"/>
    </location>
</feature>
<evidence type="ECO:0000256" key="6">
    <source>
        <dbReference type="RuleBase" id="RU000320"/>
    </source>
</evidence>
<dbReference type="STRING" id="990288.Atc_2551"/>
<feature type="transmembrane region" description="Helical" evidence="5">
    <location>
        <begin position="43"/>
        <end position="63"/>
    </location>
</feature>
<keyword evidence="5" id="KW-1003">Cell membrane</keyword>
<evidence type="ECO:0000313" key="9">
    <source>
        <dbReference type="Proteomes" id="UP000006135"/>
    </source>
</evidence>
<evidence type="ECO:0000259" key="7">
    <source>
        <dbReference type="Pfam" id="PF00361"/>
    </source>
</evidence>
<keyword evidence="4 5" id="KW-0472">Membrane</keyword>
<keyword evidence="9" id="KW-1185">Reference proteome</keyword>
<evidence type="ECO:0000256" key="4">
    <source>
        <dbReference type="ARBA" id="ARBA00023136"/>
    </source>
</evidence>
<dbReference type="NCBIfam" id="TIGR01770">
    <property type="entry name" value="NDH_I_N"/>
    <property type="match status" value="1"/>
</dbReference>
<protein>
    <recommendedName>
        <fullName evidence="5">NADH-quinone oxidoreductase subunit N</fullName>
        <ecNumber evidence="5">7.1.1.-</ecNumber>
    </recommendedName>
    <alternativeName>
        <fullName evidence="5">NADH dehydrogenase I subunit N</fullName>
    </alternativeName>
    <alternativeName>
        <fullName evidence="5">NDH-1 subunit N</fullName>
    </alternativeName>
</protein>
<keyword evidence="5" id="KW-0874">Quinone</keyword>
<keyword evidence="5" id="KW-0520">NAD</keyword>
<dbReference type="GO" id="GO:0005886">
    <property type="term" value="C:plasma membrane"/>
    <property type="evidence" value="ECO:0007669"/>
    <property type="project" value="UniProtKB-SubCell"/>
</dbReference>
<name>F9ZSJ3_ACICS</name>
<feature type="transmembrane region" description="Helical" evidence="5">
    <location>
        <begin position="462"/>
        <end position="482"/>
    </location>
</feature>
<dbReference type="InterPro" id="IPR001750">
    <property type="entry name" value="ND/Mrp_TM"/>
</dbReference>
<evidence type="ECO:0000256" key="5">
    <source>
        <dbReference type="HAMAP-Rule" id="MF_00445"/>
    </source>
</evidence>
<keyword evidence="5" id="KW-0997">Cell inner membrane</keyword>
<feature type="transmembrane region" description="Helical" evidence="5">
    <location>
        <begin position="246"/>
        <end position="266"/>
    </location>
</feature>
<feature type="domain" description="NADH:quinone oxidoreductase/Mrp antiporter transmembrane" evidence="7">
    <location>
        <begin position="131"/>
        <end position="421"/>
    </location>
</feature>
<feature type="transmembrane region" description="Helical" evidence="5">
    <location>
        <begin position="164"/>
        <end position="188"/>
    </location>
</feature>
<dbReference type="InterPro" id="IPR010096">
    <property type="entry name" value="NADH-Q_OxRdtase_suN/2"/>
</dbReference>
<dbReference type="EMBL" id="CP002573">
    <property type="protein sequence ID" value="AEK59198.1"/>
    <property type="molecule type" value="Genomic_DNA"/>
</dbReference>
<dbReference type="NCBIfam" id="NF004442">
    <property type="entry name" value="PRK05777.1-5"/>
    <property type="match status" value="1"/>
</dbReference>
<dbReference type="GO" id="GO:0048038">
    <property type="term" value="F:quinone binding"/>
    <property type="evidence" value="ECO:0007669"/>
    <property type="project" value="UniProtKB-KW"/>
</dbReference>
<evidence type="ECO:0000313" key="8">
    <source>
        <dbReference type="EMBL" id="AEK59198.1"/>
    </source>
</evidence>
<feature type="transmembrane region" description="Helical" evidence="5">
    <location>
        <begin position="278"/>
        <end position="297"/>
    </location>
</feature>
<evidence type="ECO:0000256" key="2">
    <source>
        <dbReference type="ARBA" id="ARBA00022692"/>
    </source>
</evidence>
<feature type="transmembrane region" description="Helical" evidence="5">
    <location>
        <begin position="208"/>
        <end position="234"/>
    </location>
</feature>
<dbReference type="HOGENOM" id="CLU_007100_1_3_6"/>